<dbReference type="RefSeq" id="WP_274323973.1">
    <property type="nucleotide sequence ID" value="NZ_CP118158.1"/>
</dbReference>
<proteinExistence type="predicted"/>
<dbReference type="Proteomes" id="UP001596432">
    <property type="component" value="Unassembled WGS sequence"/>
</dbReference>
<evidence type="ECO:0000313" key="3">
    <source>
        <dbReference type="Proteomes" id="UP001596432"/>
    </source>
</evidence>
<organism evidence="2 3">
    <name type="scientific">Halosimplex aquaticum</name>
    <dbReference type="NCBI Taxonomy" id="3026162"/>
    <lineage>
        <taxon>Archaea</taxon>
        <taxon>Methanobacteriati</taxon>
        <taxon>Methanobacteriota</taxon>
        <taxon>Stenosarchaea group</taxon>
        <taxon>Halobacteria</taxon>
        <taxon>Halobacteriales</taxon>
        <taxon>Haloarculaceae</taxon>
        <taxon>Halosimplex</taxon>
    </lineage>
</organism>
<gene>
    <name evidence="2" type="ORF">ACFQMA_00645</name>
</gene>
<comment type="caution">
    <text evidence="2">The sequence shown here is derived from an EMBL/GenBank/DDBJ whole genome shotgun (WGS) entry which is preliminary data.</text>
</comment>
<evidence type="ECO:0000256" key="1">
    <source>
        <dbReference type="SAM" id="MobiDB-lite"/>
    </source>
</evidence>
<accession>A0ABD5XTB5</accession>
<name>A0ABD5XTB5_9EURY</name>
<reference evidence="2 3" key="1">
    <citation type="journal article" date="2019" name="Int. J. Syst. Evol. Microbiol.">
        <title>The Global Catalogue of Microorganisms (GCM) 10K type strain sequencing project: providing services to taxonomists for standard genome sequencing and annotation.</title>
        <authorList>
            <consortium name="The Broad Institute Genomics Platform"/>
            <consortium name="The Broad Institute Genome Sequencing Center for Infectious Disease"/>
            <person name="Wu L."/>
            <person name="Ma J."/>
        </authorList>
    </citation>
    <scope>NUCLEOTIDE SEQUENCE [LARGE SCALE GENOMIC DNA]</scope>
    <source>
        <strain evidence="2 3">XZYJT29</strain>
    </source>
</reference>
<evidence type="ECO:0000313" key="2">
    <source>
        <dbReference type="EMBL" id="MFC7138342.1"/>
    </source>
</evidence>
<keyword evidence="3" id="KW-1185">Reference proteome</keyword>
<feature type="compositionally biased region" description="Basic and acidic residues" evidence="1">
    <location>
        <begin position="55"/>
        <end position="64"/>
    </location>
</feature>
<feature type="region of interest" description="Disordered" evidence="1">
    <location>
        <begin position="44"/>
        <end position="64"/>
    </location>
</feature>
<dbReference type="EMBL" id="JBHTAS010000001">
    <property type="protein sequence ID" value="MFC7138342.1"/>
    <property type="molecule type" value="Genomic_DNA"/>
</dbReference>
<sequence>MVECDHCGDDVFHVWRRRERAETMTHRTVVWVCRNCHPELGATGKTDASATRAVTDGRRLGKSG</sequence>
<dbReference type="GeneID" id="78818579"/>
<dbReference type="AlphaFoldDB" id="A0ABD5XTB5"/>
<protein>
    <recommendedName>
        <fullName evidence="4">Small CPxCG-related zinc finger protein</fullName>
    </recommendedName>
</protein>
<evidence type="ECO:0008006" key="4">
    <source>
        <dbReference type="Google" id="ProtNLM"/>
    </source>
</evidence>